<protein>
    <submittedName>
        <fullName evidence="1">Uncharacterized protein</fullName>
    </submittedName>
</protein>
<evidence type="ECO:0000313" key="2">
    <source>
        <dbReference type="Proteomes" id="UP000034150"/>
    </source>
</evidence>
<dbReference type="Pfam" id="PF23718">
    <property type="entry name" value="DUF7160"/>
    <property type="match status" value="1"/>
</dbReference>
<proteinExistence type="predicted"/>
<organism evidence="1 2">
    <name type="scientific">Mycolicibacterium obuense</name>
    <dbReference type="NCBI Taxonomy" id="1807"/>
    <lineage>
        <taxon>Bacteria</taxon>
        <taxon>Bacillati</taxon>
        <taxon>Actinomycetota</taxon>
        <taxon>Actinomycetes</taxon>
        <taxon>Mycobacteriales</taxon>
        <taxon>Mycobacteriaceae</taxon>
        <taxon>Mycolicibacterium</taxon>
    </lineage>
</organism>
<dbReference type="PATRIC" id="fig|1807.13.peg.4031"/>
<reference evidence="1 2" key="1">
    <citation type="journal article" date="2015" name="Genome Announc.">
        <title>Draft Genome Sequence of Mycobacterium obuense Strain UC1, Isolated from Patient Sputum.</title>
        <authorList>
            <person name="Greninger A.L."/>
            <person name="Cunningham G."/>
            <person name="Hsu E.D."/>
            <person name="Yu J.M."/>
            <person name="Chiu C.Y."/>
            <person name="Miller S."/>
        </authorList>
    </citation>
    <scope>NUCLEOTIDE SEQUENCE [LARGE SCALE GENOMIC DNA]</scope>
    <source>
        <strain evidence="1 2">UC1</strain>
    </source>
</reference>
<evidence type="ECO:0000313" key="1">
    <source>
        <dbReference type="EMBL" id="KKF01419.1"/>
    </source>
</evidence>
<keyword evidence="2" id="KW-1185">Reference proteome</keyword>
<accession>A0A0M2K2I5</accession>
<comment type="caution">
    <text evidence="1">The sequence shown here is derived from an EMBL/GenBank/DDBJ whole genome shotgun (WGS) entry which is preliminary data.</text>
</comment>
<dbReference type="InterPro" id="IPR055584">
    <property type="entry name" value="DUF7160"/>
</dbReference>
<dbReference type="EMBL" id="LAUZ02000051">
    <property type="protein sequence ID" value="KKF01419.1"/>
    <property type="molecule type" value="Genomic_DNA"/>
</dbReference>
<sequence>MIRRAEFSGPSKARQKLVNGGTSGYVRRVNVPIEAMCGKCGHCAPVVSSQPTWSAGSDCVTRWFLDVDCADCGRQYGWLSDK</sequence>
<dbReference type="AlphaFoldDB" id="A0A0M2K2I5"/>
<dbReference type="Proteomes" id="UP000034150">
    <property type="component" value="Unassembled WGS sequence"/>
</dbReference>
<name>A0A0M2K2I5_9MYCO</name>
<gene>
    <name evidence="1" type="ORF">WN67_13595</name>
</gene>